<organism evidence="1 2">
    <name type="scientific">Dermatophagoides farinae</name>
    <name type="common">American house dust mite</name>
    <dbReference type="NCBI Taxonomy" id="6954"/>
    <lineage>
        <taxon>Eukaryota</taxon>
        <taxon>Metazoa</taxon>
        <taxon>Ecdysozoa</taxon>
        <taxon>Arthropoda</taxon>
        <taxon>Chelicerata</taxon>
        <taxon>Arachnida</taxon>
        <taxon>Acari</taxon>
        <taxon>Acariformes</taxon>
        <taxon>Sarcoptiformes</taxon>
        <taxon>Astigmata</taxon>
        <taxon>Psoroptidia</taxon>
        <taxon>Analgoidea</taxon>
        <taxon>Pyroglyphidae</taxon>
        <taxon>Dermatophagoidinae</taxon>
        <taxon>Dermatophagoides</taxon>
    </lineage>
</organism>
<protein>
    <submittedName>
        <fullName evidence="1">Uncharacterized protein</fullName>
    </submittedName>
</protein>
<sequence>MDAIDWCRLVGINSISEDGVVERVEHSFCFKVNFIVPDFGGIEKGGKKKVFVQNKSSRMSEAVFVRDVQFQNV</sequence>
<dbReference type="EMBL" id="ASGP02000005">
    <property type="protein sequence ID" value="KAH9506041.1"/>
    <property type="molecule type" value="Genomic_DNA"/>
</dbReference>
<evidence type="ECO:0000313" key="2">
    <source>
        <dbReference type="Proteomes" id="UP000790347"/>
    </source>
</evidence>
<accession>A0A922HRP2</accession>
<dbReference type="AlphaFoldDB" id="A0A922HRP2"/>
<comment type="caution">
    <text evidence="1">The sequence shown here is derived from an EMBL/GenBank/DDBJ whole genome shotgun (WGS) entry which is preliminary data.</text>
</comment>
<evidence type="ECO:0000313" key="1">
    <source>
        <dbReference type="EMBL" id="KAH9506041.1"/>
    </source>
</evidence>
<reference evidence="1" key="1">
    <citation type="submission" date="2013-05" db="EMBL/GenBank/DDBJ databases">
        <authorList>
            <person name="Yim A.K.Y."/>
            <person name="Chan T.F."/>
            <person name="Ji K.M."/>
            <person name="Liu X.Y."/>
            <person name="Zhou J.W."/>
            <person name="Li R.Q."/>
            <person name="Yang K.Y."/>
            <person name="Li J."/>
            <person name="Li M."/>
            <person name="Law P.T.W."/>
            <person name="Wu Y.L."/>
            <person name="Cai Z.L."/>
            <person name="Qin H."/>
            <person name="Bao Y."/>
            <person name="Leung R.K.K."/>
            <person name="Ng P.K.S."/>
            <person name="Zou J."/>
            <person name="Zhong X.J."/>
            <person name="Ran P.X."/>
            <person name="Zhong N.S."/>
            <person name="Liu Z.G."/>
            <person name="Tsui S.K.W."/>
        </authorList>
    </citation>
    <scope>NUCLEOTIDE SEQUENCE</scope>
    <source>
        <strain evidence="1">Derf</strain>
        <tissue evidence="1">Whole organism</tissue>
    </source>
</reference>
<name>A0A922HRP2_DERFA</name>
<dbReference type="Proteomes" id="UP000790347">
    <property type="component" value="Unassembled WGS sequence"/>
</dbReference>
<reference evidence="1" key="2">
    <citation type="journal article" date="2022" name="Res Sq">
        <title>Comparative Genomics Reveals Insights into the Divergent Evolution of Astigmatic Mites and Household Pest Adaptations.</title>
        <authorList>
            <person name="Xiong Q."/>
            <person name="Wan A.T.-Y."/>
            <person name="Liu X.-Y."/>
            <person name="Fung C.S.-H."/>
            <person name="Xiao X."/>
            <person name="Malainual N."/>
            <person name="Hou J."/>
            <person name="Wang L."/>
            <person name="Wang M."/>
            <person name="Yang K."/>
            <person name="Cui Y."/>
            <person name="Leung E."/>
            <person name="Nong W."/>
            <person name="Shin S.-K."/>
            <person name="Au S."/>
            <person name="Jeong K.Y."/>
            <person name="Chew F.T."/>
            <person name="Hui J."/>
            <person name="Leung T.F."/>
            <person name="Tungtrongchitr A."/>
            <person name="Zhong N."/>
            <person name="Liu Z."/>
            <person name="Tsui S."/>
        </authorList>
    </citation>
    <scope>NUCLEOTIDE SEQUENCE</scope>
    <source>
        <strain evidence="1">Derf</strain>
        <tissue evidence="1">Whole organism</tissue>
    </source>
</reference>
<proteinExistence type="predicted"/>
<gene>
    <name evidence="1" type="ORF">DERF_010790</name>
</gene>
<keyword evidence="2" id="KW-1185">Reference proteome</keyword>